<feature type="region of interest" description="Disordered" evidence="1">
    <location>
        <begin position="2041"/>
        <end position="2164"/>
    </location>
</feature>
<feature type="compositionally biased region" description="Basic and acidic residues" evidence="1">
    <location>
        <begin position="2202"/>
        <end position="2239"/>
    </location>
</feature>
<dbReference type="InterPro" id="IPR028750">
    <property type="entry name" value="CEP350/CC187"/>
</dbReference>
<feature type="region of interest" description="Disordered" evidence="1">
    <location>
        <begin position="2426"/>
        <end position="2455"/>
    </location>
</feature>
<dbReference type="GO" id="GO:0005813">
    <property type="term" value="C:centrosome"/>
    <property type="evidence" value="ECO:0007669"/>
    <property type="project" value="InterPro"/>
</dbReference>
<feature type="compositionally biased region" description="Basic and acidic residues" evidence="1">
    <location>
        <begin position="593"/>
        <end position="620"/>
    </location>
</feature>
<feature type="compositionally biased region" description="Polar residues" evidence="1">
    <location>
        <begin position="1589"/>
        <end position="1606"/>
    </location>
</feature>
<proteinExistence type="predicted"/>
<name>A0AAJ7TAY3_PETMA</name>
<feature type="region of interest" description="Disordered" evidence="1">
    <location>
        <begin position="2310"/>
        <end position="2382"/>
    </location>
</feature>
<feature type="compositionally biased region" description="Basic and acidic residues" evidence="1">
    <location>
        <begin position="1693"/>
        <end position="1711"/>
    </location>
</feature>
<feature type="region of interest" description="Disordered" evidence="1">
    <location>
        <begin position="440"/>
        <end position="463"/>
    </location>
</feature>
<feature type="region of interest" description="Disordered" evidence="1">
    <location>
        <begin position="1534"/>
        <end position="1711"/>
    </location>
</feature>
<sequence length="2704" mass="291721">MLKREAEWFGEPAGGGGGEGCPMSVTDLSKAWENIHKAKSALRHIENRLEAVNASTTLLDLPVHQKPPARQSRKIPRGGGAERKIAEGYTVDALARTPQASPGSVKEARAVPDLRLRGPPLENGASPANVDLVRTSQFTRPRERHRQPGLTRSQLEARWLLSEQTRAETEVASQRSREIYSGDRRDVLSADCASVSSSVVDGTDVRILNDAVALDLLEGQRRTGRALMLNGFARHHHRGEEEEREVADRRSTVAVTERRKPSTKNKEEAIALAHAPHDYDRSPPQRLARNSTLAAFPQKEPTWMECNGYSQHRPSAAAEGFLARNQTVVPTGRDGDGLSGCTSPKPGEKLLRLKERVGRQAHPERGRRPNGEEPRVDEDPLAAVGHRVHGDTMKSRNQAGRSCVLNNGLTQALASSRATTGATGKHGKNQFLAVKENRSRGATGMGQPARGNVGQVSTRGPVPTRDLSLIQGTQGPRPAWAATDRTREVGGVGHPGDPGDPIRAAELSVQLLSEEVQGILDDLQLDACIGAFEKHPVAAISATAPTAMRTRTTKGAPSRRLDWDGAQEARDAGWTPTAGYTDATVPQGAEGRQLPDRHKRRAEEKRVLRRAPEQRGELAHLHAPHHHHHASSGQQWGVDGGGGGGGFWDEDRHRLEMLGRTGVTQTQYRKLAQPSGESNKENWGFRFPGPANAVNFLNNGQVTGITTASAPASSPDHRDQELPPQPYGWRSSDPAEHPSCSCGSRLDNPSPPSLVGASSPDSDFFLGLPSRGRRAFDSTARHLVAHNDDDATRRRRKVDRIEALKVTAARLASRLEEEAQTLARTVVAGGGGGRSGESGGGSHRRGDAEAPDEFCHGAGRLDGHSYRPPKNFDPRTNYDPGPEAECETSRGENELMRKLERILGKGSGSRKSAWEERVSPVPPRGSGRNEADAAGRSPREDSYLHALDAVGRSVEKLRSQKRKLSPQSLSPHKFSPSASTSPAPAEEPPGDGAVAVVSAGAMRRHEEAAAAARHATPARKKTERLVGQIHSAEGAGPKNEHRLRPTDLATPGERRSRDIEVGVSPASPTSGRRSPCATTTSLSSLSPASSSSHKSLSNGSREGADDGITYTTVLTGSAGSHETPTGTVDPHEPGAAVTDLLDERRHRDSEFLRRLRAEERPSGADVGTSSSPAAPPPGTPPRDAAPAVTSTNATTTTYAAAPRSPTPSVPMTLEEFRSPRRHGAARLADVPAPEAAAAAPASSSAGGKGAGKKGSEQRARTPGSDSDSSSRCSSSSILDKLKKFQGRLDERYLTKREQRLRERRRRAKELLLWKQRLDTEEEEVRNIERMAVQARRDDRGRQNGRLRAPLGATPPSSQREVLLAVSSSPTLTPRDSSVRSVSNADTERDNLRDKSWRATDNLSEWSLSIRTASESECSSEVEGRIVALRDELARRKMMVERLQKEQRRRARERLRAHESSLRLQLQAYDTFICKAQGELENSKEPRPSVRPHARTHGSLDLDTKPANGSSALAETVEMQTAACEQGSFSSLAISASKDSSAPSDGLSERPSLREETSGSLPVPSAAARRDDVPSPDARSPTPPLGVSVHDNSTFEPAEPSSPNSSGGRVADPAAETSSNSWLPDDDIVAPSDARAVPTAKDLRDEPPSGRVAGNSEGLGQGSELASSADESFAPEAVGGDVGLSLQTPDCFGESEHVSRPTERRDDGDEVKTAVKKAVDAPPCWEVHDLVLIGSGDAVETHRDDVTSASDSHGGNSAVPALGVGGFGGVAVELPAQPSGPVTDELPAMAVDTTASQTSESSDEAQVPNGPDVVLQSWSADIWQEPRGTVIRNILPDAGTTRDSALPSVTNDAEVIPKALLDGDLSDSEEFEFSSNFSSADASEISSLLMKSTSTFESVSSPKSHDMNLPFDEAESVETGQTARDEAETASREGDTDAETWRFLSPRSLSQEPAKDENEQRDSEPVPLSPLPSPARSELTGPTSSDQDDPLVSIQLGEQLFAEVAKFVDGVIAEALKQVSEAAIAEAATAAAAASVVADSRAGSAIVSSHGDEEVTKISGAVVDRKKVDESSRTEAAAPQDTGTVGVPGDLSVAAKPTGDDHRNDDDDDDDDRSMYSRVSAPDGEDSKGTPSGSVSRRSSVGSFVSVSDADENAQPSWLAPYVPDDQSLYTPLLDMLAREKGRLQAQRADAMPLREGTFEQLRPQHPEPEKQREELLQQEELQKREEQEQQRQKQEEQQKQQELLNQKRQQEEKEKQKQQELQQQEQRQQPEVERKTNNADAVANGLVGKFVSEALDQYLQLRQARNDKIAQANTLLEPATPPQPSQPPRLANGFAGHEDSRAQSSSEPGPQGGIDFETERAFPPEPTARPVSPECDLDSSEDLSTPLAQMRLSSALLEAGLLQDDQDWFDEDFGLSSNRRALRQQQQQQSLRGVRFGEGGRPGSPESIGSTAGRIVDVKAKEEDERAREEEEEALFAVPHSHAEVAALVSVALSELDKLTELGENARHVTAPRSYLGADCRGQDIESVSRRVYKQSVFDLTKEVFMELHADDPNTDRPPWMKPRRGSSLYLWRIGGVHSDNEIAALIQTEVLRSLGLFEGSVAGDGNAANVATAGPGIGGRKPDLPRAVKWGKKSRDRVDIILARDLHEEEPQWVSYEDDELEVKMQAVDSIFEALLADTAHTLSQIYDNRAFRAATTSNTAAR</sequence>
<feature type="compositionally biased region" description="Basic and acidic residues" evidence="1">
    <location>
        <begin position="927"/>
        <end position="943"/>
    </location>
</feature>
<dbReference type="GO" id="GO:0008017">
    <property type="term" value="F:microtubule binding"/>
    <property type="evidence" value="ECO:0007669"/>
    <property type="project" value="InterPro"/>
</dbReference>
<dbReference type="GO" id="GO:0034453">
    <property type="term" value="P:microtubule anchoring"/>
    <property type="evidence" value="ECO:0007669"/>
    <property type="project" value="InterPro"/>
</dbReference>
<evidence type="ECO:0000313" key="3">
    <source>
        <dbReference type="RefSeq" id="XP_032814558.1"/>
    </source>
</evidence>
<feature type="compositionally biased region" description="Basic and acidic residues" evidence="1">
    <location>
        <begin position="2268"/>
        <end position="2277"/>
    </location>
</feature>
<feature type="compositionally biased region" description="Low complexity" evidence="1">
    <location>
        <begin position="975"/>
        <end position="1001"/>
    </location>
</feature>
<reference evidence="3" key="1">
    <citation type="submission" date="2025-08" db="UniProtKB">
        <authorList>
            <consortium name="RefSeq"/>
        </authorList>
    </citation>
    <scope>IDENTIFICATION</scope>
    <source>
        <tissue evidence="3">Sperm</tissue>
    </source>
</reference>
<organism evidence="2 3">
    <name type="scientific">Petromyzon marinus</name>
    <name type="common">Sea lamprey</name>
    <dbReference type="NCBI Taxonomy" id="7757"/>
    <lineage>
        <taxon>Eukaryota</taxon>
        <taxon>Metazoa</taxon>
        <taxon>Chordata</taxon>
        <taxon>Craniata</taxon>
        <taxon>Vertebrata</taxon>
        <taxon>Cyclostomata</taxon>
        <taxon>Hyperoartia</taxon>
        <taxon>Petromyzontiformes</taxon>
        <taxon>Petromyzontidae</taxon>
        <taxon>Petromyzon</taxon>
    </lineage>
</organism>
<feature type="compositionally biased region" description="Low complexity" evidence="1">
    <location>
        <begin position="1231"/>
        <end position="1245"/>
    </location>
</feature>
<feature type="region of interest" description="Disordered" evidence="1">
    <location>
        <begin position="2183"/>
        <end position="2280"/>
    </location>
</feature>
<dbReference type="PANTHER" id="PTHR13958:SF3">
    <property type="entry name" value="CAP-GLY DOMAIN-CONTAINING PROTEIN-RELATED"/>
    <property type="match status" value="1"/>
</dbReference>
<evidence type="ECO:0000313" key="2">
    <source>
        <dbReference type="Proteomes" id="UP001318040"/>
    </source>
</evidence>
<protein>
    <submittedName>
        <fullName evidence="3">Centrosome-associated protein 350 isoform X2</fullName>
    </submittedName>
</protein>
<feature type="region of interest" description="Disordered" evidence="1">
    <location>
        <begin position="1478"/>
        <end position="1507"/>
    </location>
</feature>
<feature type="region of interest" description="Disordered" evidence="1">
    <location>
        <begin position="572"/>
        <end position="643"/>
    </location>
</feature>
<feature type="compositionally biased region" description="Basic and acidic residues" evidence="1">
    <location>
        <begin position="1141"/>
        <end position="1162"/>
    </location>
</feature>
<feature type="compositionally biased region" description="Gly residues" evidence="1">
    <location>
        <begin position="828"/>
        <end position="841"/>
    </location>
</feature>
<dbReference type="Proteomes" id="UP001318040">
    <property type="component" value="Chromosome 22"/>
</dbReference>
<feature type="compositionally biased region" description="Basic and acidic residues" evidence="1">
    <location>
        <begin position="844"/>
        <end position="873"/>
    </location>
</feature>
<feature type="compositionally biased region" description="Basic and acidic residues" evidence="1">
    <location>
        <begin position="2062"/>
        <end position="2072"/>
    </location>
</feature>
<feature type="compositionally biased region" description="Low complexity" evidence="1">
    <location>
        <begin position="1264"/>
        <end position="1276"/>
    </location>
</feature>
<feature type="region of interest" description="Disordered" evidence="1">
    <location>
        <begin position="1891"/>
        <end position="1990"/>
    </location>
</feature>
<feature type="compositionally biased region" description="Basic and acidic residues" evidence="1">
    <location>
        <begin position="2248"/>
        <end position="2258"/>
    </location>
</feature>
<gene>
    <name evidence="3" type="primary">CEP350</name>
</gene>
<feature type="compositionally biased region" description="Low complexity" evidence="1">
    <location>
        <begin position="1181"/>
        <end position="1203"/>
    </location>
</feature>
<feature type="compositionally biased region" description="Polar residues" evidence="1">
    <location>
        <begin position="1891"/>
        <end position="1901"/>
    </location>
</feature>
<feature type="compositionally biased region" description="Polar residues" evidence="1">
    <location>
        <begin position="1109"/>
        <end position="1126"/>
    </location>
</feature>
<feature type="compositionally biased region" description="Polar residues" evidence="1">
    <location>
        <begin position="1354"/>
        <end position="1384"/>
    </location>
</feature>
<dbReference type="PANTHER" id="PTHR13958">
    <property type="entry name" value="CENTROSOME-ASSOCIATED PROTEIN 350"/>
    <property type="match status" value="1"/>
</dbReference>
<feature type="compositionally biased region" description="Low complexity" evidence="1">
    <location>
        <begin position="2131"/>
        <end position="2147"/>
    </location>
</feature>
<feature type="region of interest" description="Disordered" evidence="1">
    <location>
        <begin position="826"/>
        <end position="1279"/>
    </location>
</feature>
<feature type="compositionally biased region" description="Basic and acidic residues" evidence="1">
    <location>
        <begin position="355"/>
        <end position="378"/>
    </location>
</feature>
<feature type="compositionally biased region" description="Basic and acidic residues" evidence="1">
    <location>
        <begin position="1952"/>
        <end position="1963"/>
    </location>
</feature>
<feature type="region of interest" description="Disordered" evidence="1">
    <location>
        <begin position="1774"/>
        <end position="1810"/>
    </location>
</feature>
<feature type="compositionally biased region" description="Low complexity" evidence="1">
    <location>
        <begin position="1081"/>
        <end position="1100"/>
    </location>
</feature>
<feature type="region of interest" description="Disordered" evidence="1">
    <location>
        <begin position="705"/>
        <end position="758"/>
    </location>
</feature>
<feature type="compositionally biased region" description="Basic and acidic residues" evidence="1">
    <location>
        <begin position="887"/>
        <end position="903"/>
    </location>
</feature>
<accession>A0AAJ7TAY3</accession>
<feature type="compositionally biased region" description="Basic and acidic residues" evidence="1">
    <location>
        <begin position="1546"/>
        <end position="1556"/>
    </location>
</feature>
<feature type="compositionally biased region" description="Polar residues" evidence="1">
    <location>
        <begin position="1066"/>
        <end position="1080"/>
    </location>
</feature>
<feature type="region of interest" description="Disordered" evidence="1">
    <location>
        <begin position="1334"/>
        <end position="1392"/>
    </location>
</feature>
<dbReference type="RefSeq" id="XP_032814558.1">
    <property type="nucleotide sequence ID" value="XM_032958667.1"/>
</dbReference>
<evidence type="ECO:0000256" key="1">
    <source>
        <dbReference type="SAM" id="MobiDB-lite"/>
    </source>
</evidence>
<feature type="region of interest" description="Disordered" evidence="1">
    <location>
        <begin position="1"/>
        <end position="21"/>
    </location>
</feature>
<feature type="region of interest" description="Disordered" evidence="1">
    <location>
        <begin position="355"/>
        <end position="381"/>
    </location>
</feature>
<keyword evidence="2" id="KW-1185">Reference proteome</keyword>
<feature type="compositionally biased region" description="Basic and acidic residues" evidence="1">
    <location>
        <begin position="1922"/>
        <end position="1934"/>
    </location>
</feature>